<dbReference type="AlphaFoldDB" id="A0A1H1N7D7"/>
<dbReference type="STRING" id="1203190.GCA_000312345_00073"/>
<dbReference type="Pfam" id="PF02361">
    <property type="entry name" value="CbiQ"/>
    <property type="match status" value="1"/>
</dbReference>
<sequence length="204" mass="21756">MIREVPLGVYVPGTTLLHRASPAAKFLALIVFIVAVTILPSQPWHTAAALAAVMFLYGLARIPWRIALRQFAPVLPLLLILGLYLWWQNGAHSAATTTLGLVATLAAANLFTLTTGMEELLEALEKTLAPLDRVGVPVETISLAIALTIRLIPLMFATVGEVLDARKARGAGFSLAAFGTPVVIRSIKRARDIGEALMARGAAD</sequence>
<dbReference type="PANTHER" id="PTHR33514">
    <property type="entry name" value="PROTEIN ABCI12, CHLOROPLASTIC"/>
    <property type="match status" value="1"/>
</dbReference>
<evidence type="ECO:0000256" key="5">
    <source>
        <dbReference type="SAM" id="Phobius"/>
    </source>
</evidence>
<keyword evidence="2 5" id="KW-0812">Transmembrane</keyword>
<evidence type="ECO:0000256" key="1">
    <source>
        <dbReference type="ARBA" id="ARBA00004141"/>
    </source>
</evidence>
<comment type="subcellular location">
    <subcellularLocation>
        <location evidence="1">Membrane</location>
        <topology evidence="1">Multi-pass membrane protein</topology>
    </subcellularLocation>
</comment>
<name>A0A1H1N7D7_9CORY</name>
<feature type="transmembrane region" description="Helical" evidence="5">
    <location>
        <begin position="20"/>
        <end position="39"/>
    </location>
</feature>
<evidence type="ECO:0000313" key="6">
    <source>
        <dbReference type="EMBL" id="SDR94884.1"/>
    </source>
</evidence>
<dbReference type="CDD" id="cd16914">
    <property type="entry name" value="EcfT"/>
    <property type="match status" value="1"/>
</dbReference>
<organism evidence="6 7">
    <name type="scientific">Corynebacterium timonense</name>
    <dbReference type="NCBI Taxonomy" id="441500"/>
    <lineage>
        <taxon>Bacteria</taxon>
        <taxon>Bacillati</taxon>
        <taxon>Actinomycetota</taxon>
        <taxon>Actinomycetes</taxon>
        <taxon>Mycobacteriales</taxon>
        <taxon>Corynebacteriaceae</taxon>
        <taxon>Corynebacterium</taxon>
    </lineage>
</organism>
<dbReference type="eggNOG" id="COG0619">
    <property type="taxonomic scope" value="Bacteria"/>
</dbReference>
<dbReference type="InterPro" id="IPR003339">
    <property type="entry name" value="ABC/ECF_trnsptr_transmembrane"/>
</dbReference>
<evidence type="ECO:0000256" key="3">
    <source>
        <dbReference type="ARBA" id="ARBA00022989"/>
    </source>
</evidence>
<keyword evidence="4 5" id="KW-0472">Membrane</keyword>
<dbReference type="EMBL" id="LT629765">
    <property type="protein sequence ID" value="SDR94884.1"/>
    <property type="molecule type" value="Genomic_DNA"/>
</dbReference>
<dbReference type="Proteomes" id="UP000182237">
    <property type="component" value="Chromosome I"/>
</dbReference>
<feature type="transmembrane region" description="Helical" evidence="5">
    <location>
        <begin position="134"/>
        <end position="159"/>
    </location>
</feature>
<evidence type="ECO:0000256" key="2">
    <source>
        <dbReference type="ARBA" id="ARBA00022692"/>
    </source>
</evidence>
<feature type="transmembrane region" description="Helical" evidence="5">
    <location>
        <begin position="94"/>
        <end position="114"/>
    </location>
</feature>
<dbReference type="RefSeq" id="WP_019192944.1">
    <property type="nucleotide sequence ID" value="NZ_LT629765.1"/>
</dbReference>
<keyword evidence="3 5" id="KW-1133">Transmembrane helix</keyword>
<reference evidence="6 7" key="1">
    <citation type="submission" date="2016-10" db="EMBL/GenBank/DDBJ databases">
        <authorList>
            <person name="de Groot N.N."/>
        </authorList>
    </citation>
    <scope>NUCLEOTIDE SEQUENCE [LARGE SCALE GENOMIC DNA]</scope>
    <source>
        <strain evidence="6 7">DSM 45434</strain>
    </source>
</reference>
<proteinExistence type="predicted"/>
<dbReference type="GO" id="GO:0005886">
    <property type="term" value="C:plasma membrane"/>
    <property type="evidence" value="ECO:0007669"/>
    <property type="project" value="TreeGrafter"/>
</dbReference>
<evidence type="ECO:0000313" key="7">
    <source>
        <dbReference type="Proteomes" id="UP000182237"/>
    </source>
</evidence>
<dbReference type="OrthoDB" id="509049at2"/>
<gene>
    <name evidence="6" type="ORF">SAMN04488539_0703</name>
</gene>
<evidence type="ECO:0000256" key="4">
    <source>
        <dbReference type="ARBA" id="ARBA00023136"/>
    </source>
</evidence>
<protein>
    <submittedName>
        <fullName evidence="6">Energy-coupling factor transporter transmembrane protein EcfT</fullName>
    </submittedName>
</protein>
<dbReference type="PANTHER" id="PTHR33514:SF13">
    <property type="entry name" value="PROTEIN ABCI12, CHLOROPLASTIC"/>
    <property type="match status" value="1"/>
</dbReference>
<accession>A0A1H1N7D7</accession>
<feature type="transmembrane region" description="Helical" evidence="5">
    <location>
        <begin position="70"/>
        <end position="87"/>
    </location>
</feature>
<keyword evidence="7" id="KW-1185">Reference proteome</keyword>